<dbReference type="SUPFAM" id="SSF117782">
    <property type="entry name" value="YbjQ-like"/>
    <property type="match status" value="1"/>
</dbReference>
<protein>
    <recommendedName>
        <fullName evidence="3">Heavy metal-binding domain-containing protein</fullName>
    </recommendedName>
</protein>
<dbReference type="InterPro" id="IPR035439">
    <property type="entry name" value="UPF0145_dom_sf"/>
</dbReference>
<gene>
    <name evidence="1" type="ORF">JCM17207_15250</name>
</gene>
<keyword evidence="2" id="KW-1185">Reference proteome</keyword>
<reference evidence="1" key="1">
    <citation type="journal article" date="2022" name="Int. J. Syst. Evol. Microbiol.">
        <title>Genome-based, phenotypic and chemotaxonomic classification of Faecalibacterium strains: proposal of three novel species Faecalibacterium duncaniae sp. nov., Faecalibacterium hattorii sp. nov. and Faecalibacterium gallinarum sp. nov. .</title>
        <authorList>
            <person name="Sakamoto M."/>
            <person name="Sakurai N."/>
            <person name="Tanno H."/>
            <person name="Iino T."/>
            <person name="Ohkuma M."/>
            <person name="Endo A."/>
        </authorList>
    </citation>
    <scope>NUCLEOTIDE SEQUENCE</scope>
    <source>
        <strain evidence="1">JCM 17207</strain>
    </source>
</reference>
<proteinExistence type="predicted"/>
<dbReference type="Proteomes" id="UP001055185">
    <property type="component" value="Unassembled WGS sequence"/>
</dbReference>
<comment type="caution">
    <text evidence="1">The sequence shown here is derived from an EMBL/GenBank/DDBJ whole genome shotgun (WGS) entry which is preliminary data.</text>
</comment>
<name>A0AA37IZ66_9FIRM</name>
<organism evidence="1 2">
    <name type="scientific">Faecalibacterium gallinarum</name>
    <dbReference type="NCBI Taxonomy" id="2903556"/>
    <lineage>
        <taxon>Bacteria</taxon>
        <taxon>Bacillati</taxon>
        <taxon>Bacillota</taxon>
        <taxon>Clostridia</taxon>
        <taxon>Eubacteriales</taxon>
        <taxon>Oscillospiraceae</taxon>
        <taxon>Faecalibacterium</taxon>
    </lineage>
</organism>
<dbReference type="EMBL" id="BQKV01000053">
    <property type="protein sequence ID" value="GJN64900.1"/>
    <property type="molecule type" value="Genomic_DNA"/>
</dbReference>
<sequence>MLITTTDTLQGVEIKEYIGLVYGISQDVTGGIGKTGNKLMAKTMEPLKEALQAAGEEVGADAIIGLRVDFEKGFARGTGTAVKLK</sequence>
<dbReference type="Gene3D" id="3.30.110.70">
    <property type="entry name" value="Hypothetical protein apc22750. Chain B"/>
    <property type="match status" value="1"/>
</dbReference>
<evidence type="ECO:0008006" key="3">
    <source>
        <dbReference type="Google" id="ProtNLM"/>
    </source>
</evidence>
<dbReference type="AlphaFoldDB" id="A0AA37IZ66"/>
<evidence type="ECO:0000313" key="1">
    <source>
        <dbReference type="EMBL" id="GJN64900.1"/>
    </source>
</evidence>
<evidence type="ECO:0000313" key="2">
    <source>
        <dbReference type="Proteomes" id="UP001055185"/>
    </source>
</evidence>
<dbReference type="RefSeq" id="WP_238317084.1">
    <property type="nucleotide sequence ID" value="NZ_BQKV01000053.1"/>
</dbReference>
<accession>A0AA37IZ66</accession>